<evidence type="ECO:0000256" key="5">
    <source>
        <dbReference type="PROSITE-ProRule" id="PRU00283"/>
    </source>
</evidence>
<keyword evidence="5" id="KW-0505">Motor protein</keyword>
<protein>
    <submittedName>
        <fullName evidence="9">Kinesin motor domain-containing protein</fullName>
    </submittedName>
</protein>
<keyword evidence="3 5" id="KW-0067">ATP-binding</keyword>
<evidence type="ECO:0000313" key="9">
    <source>
        <dbReference type="WBParaSite" id="PTRK_0001163900.1"/>
    </source>
</evidence>
<evidence type="ECO:0000256" key="6">
    <source>
        <dbReference type="SAM" id="Coils"/>
    </source>
</evidence>
<comment type="subcellular location">
    <subcellularLocation>
        <location evidence="1">Cytoplasm</location>
        <location evidence="1">Cytoskeleton</location>
    </subcellularLocation>
</comment>
<dbReference type="GO" id="GO:0005524">
    <property type="term" value="F:ATP binding"/>
    <property type="evidence" value="ECO:0007669"/>
    <property type="project" value="UniProtKB-UniRule"/>
</dbReference>
<evidence type="ECO:0000256" key="2">
    <source>
        <dbReference type="ARBA" id="ARBA00022741"/>
    </source>
</evidence>
<dbReference type="PANTHER" id="PTHR24115">
    <property type="entry name" value="KINESIN-RELATED"/>
    <property type="match status" value="1"/>
</dbReference>
<feature type="domain" description="Kinesin motor" evidence="7">
    <location>
        <begin position="67"/>
        <end position="378"/>
    </location>
</feature>
<keyword evidence="4" id="KW-0206">Cytoskeleton</keyword>
<evidence type="ECO:0000256" key="3">
    <source>
        <dbReference type="ARBA" id="ARBA00022840"/>
    </source>
</evidence>
<dbReference type="SUPFAM" id="SSF52540">
    <property type="entry name" value="P-loop containing nucleoside triphosphate hydrolases"/>
    <property type="match status" value="1"/>
</dbReference>
<dbReference type="GO" id="GO:0003777">
    <property type="term" value="F:microtubule motor activity"/>
    <property type="evidence" value="ECO:0007669"/>
    <property type="project" value="InterPro"/>
</dbReference>
<dbReference type="GO" id="GO:0007018">
    <property type="term" value="P:microtubule-based movement"/>
    <property type="evidence" value="ECO:0007669"/>
    <property type="project" value="InterPro"/>
</dbReference>
<dbReference type="AlphaFoldDB" id="A0A0N4ZT07"/>
<name>A0A0N4ZT07_PARTI</name>
<dbReference type="Pfam" id="PF00225">
    <property type="entry name" value="Kinesin"/>
    <property type="match status" value="1"/>
</dbReference>
<dbReference type="InterPro" id="IPR036961">
    <property type="entry name" value="Kinesin_motor_dom_sf"/>
</dbReference>
<evidence type="ECO:0000256" key="1">
    <source>
        <dbReference type="ARBA" id="ARBA00004245"/>
    </source>
</evidence>
<keyword evidence="6" id="KW-0175">Coiled coil</keyword>
<dbReference type="PANTHER" id="PTHR24115:SF997">
    <property type="entry name" value="KINESIN-LIKE PROTEIN UNC-104"/>
    <property type="match status" value="1"/>
</dbReference>
<dbReference type="PRINTS" id="PR00380">
    <property type="entry name" value="KINESINHEAVY"/>
</dbReference>
<dbReference type="Gene3D" id="3.40.850.10">
    <property type="entry name" value="Kinesin motor domain"/>
    <property type="match status" value="1"/>
</dbReference>
<evidence type="ECO:0000313" key="8">
    <source>
        <dbReference type="Proteomes" id="UP000038045"/>
    </source>
</evidence>
<keyword evidence="8" id="KW-1185">Reference proteome</keyword>
<dbReference type="GO" id="GO:0008017">
    <property type="term" value="F:microtubule binding"/>
    <property type="evidence" value="ECO:0007669"/>
    <property type="project" value="InterPro"/>
</dbReference>
<comment type="similarity">
    <text evidence="5">Belongs to the TRAFAC class myosin-kinesin ATPase superfamily. Kinesin family.</text>
</comment>
<accession>A0A0N4ZT07</accession>
<evidence type="ECO:0000259" key="7">
    <source>
        <dbReference type="PROSITE" id="PS50067"/>
    </source>
</evidence>
<feature type="coiled-coil region" evidence="6">
    <location>
        <begin position="552"/>
        <end position="590"/>
    </location>
</feature>
<dbReference type="WBParaSite" id="PTRK_0001163900.1">
    <property type="protein sequence ID" value="PTRK_0001163900.1"/>
    <property type="gene ID" value="PTRK_0001163900"/>
</dbReference>
<dbReference type="InterPro" id="IPR027417">
    <property type="entry name" value="P-loop_NTPase"/>
</dbReference>
<feature type="binding site" evidence="5">
    <location>
        <begin position="144"/>
        <end position="151"/>
    </location>
    <ligand>
        <name>ATP</name>
        <dbReference type="ChEBI" id="CHEBI:30616"/>
    </ligand>
</feature>
<dbReference type="STRING" id="131310.A0A0N4ZT07"/>
<dbReference type="Proteomes" id="UP000038045">
    <property type="component" value="Unplaced"/>
</dbReference>
<dbReference type="PROSITE" id="PS50067">
    <property type="entry name" value="KINESIN_MOTOR_2"/>
    <property type="match status" value="1"/>
</dbReference>
<keyword evidence="4" id="KW-0963">Cytoplasm</keyword>
<evidence type="ECO:0000256" key="4">
    <source>
        <dbReference type="ARBA" id="ARBA00023212"/>
    </source>
</evidence>
<dbReference type="GO" id="GO:0005874">
    <property type="term" value="C:microtubule"/>
    <property type="evidence" value="ECO:0007669"/>
    <property type="project" value="TreeGrafter"/>
</dbReference>
<dbReference type="GO" id="GO:0005871">
    <property type="term" value="C:kinesin complex"/>
    <property type="evidence" value="ECO:0007669"/>
    <property type="project" value="TreeGrafter"/>
</dbReference>
<sequence length="1090" mass="125996">MSNFVFKTPKSVRIISKKEPRIMRSTSEKNIFTEGNDLKEPKRSLNECDFKEFCDKSNKRKSEISSNIKVSLRIKPHSESLEHLGMSIVEDNTLTISHGNRGLEFRFTNIFTKDSTQEDVYNKTAKELVDESIAGYNTCVFAYGQTGSGKTYSISGTINEPGILQRFSGDLFSRLKYTDFFVSYYEVYNEKVFDLLNYTKEPLRIRGAELAFVENLTKVQVRSLNELTILREKASINRATASTSMNERSSRSHAVFMLQISQKYDDENSINSEQSILRTSTAYFVDLAGSERATDADSEHIEETKSINKSLSFLQKLIFDTADKKSFINFRESVLTRLLKECFGGNSKTILLATISSEIKDRNISIGTLRFASKAALVRQQPKVYEDSNSIHIKMLKGKIQELEKIVGKNNSINKDNYHIANFKRPSAPALIELNSDSSLTMWQNLEPRVFKFGDEDICSISKSNIDLWQLHVYKDDSVYKNGEVMKKDKIIELNHCDRIVVCQQNFFIVYLDESTLFDTLPKLDDVRVEVATNEVVSQYEEILEKEKQSFIENERIIRSNIEREMDELRQQYEEKLIDVQTKEEKLRQQALDECRMLKKEIHLKEQFETELLKKFEEIQFELLDQINSGEDPEIQEAKCLYNKARIDVDIVNRMLESSNKNTIFTTSVFITDYKKLEFVIRLQNRKEKIYADLSHGEFEWLKCELSDAYTKTGTEEMFSKKFEDIFYSRNYPWKNTTDSIKSGLVSVAVRNSISMTAKKRRSTIAITKNALTARRQSTITALLESIKCSEDEDEEQILNNPFYGFRLSLYSNLREISSLCVEPPYGYIMSLFLKLSENTKDLKRFMKNDFNKLIGLNMLHDITSTINCLYTSSLIFSTIENDFCKDAFINYSTAVLDLKDYIAQYIDSLDSHVLNIQHNLSKIDEKVTLLQRIYGTCLSSLKVNKDDLYKCAQTSSSFFEGYMEGVDQFNESVESHLNNVTVKDSKWCLVEKIHKVSKFVTEKLANNEESEDLSTLFVSINSLFEVERILCSGFNPITFEITCKLTDLKYQLEEIDSHEDKNFILTLCSKLMEIITECEIARKNINKKK</sequence>
<reference evidence="9" key="1">
    <citation type="submission" date="2017-02" db="UniProtKB">
        <authorList>
            <consortium name="WormBaseParasite"/>
        </authorList>
    </citation>
    <scope>IDENTIFICATION</scope>
</reference>
<keyword evidence="2 5" id="KW-0547">Nucleotide-binding</keyword>
<dbReference type="CDD" id="cd00106">
    <property type="entry name" value="KISc"/>
    <property type="match status" value="1"/>
</dbReference>
<proteinExistence type="inferred from homology"/>
<organism evidence="8 9">
    <name type="scientific">Parastrongyloides trichosuri</name>
    <name type="common">Possum-specific nematode worm</name>
    <dbReference type="NCBI Taxonomy" id="131310"/>
    <lineage>
        <taxon>Eukaryota</taxon>
        <taxon>Metazoa</taxon>
        <taxon>Ecdysozoa</taxon>
        <taxon>Nematoda</taxon>
        <taxon>Chromadorea</taxon>
        <taxon>Rhabditida</taxon>
        <taxon>Tylenchina</taxon>
        <taxon>Panagrolaimomorpha</taxon>
        <taxon>Strongyloidoidea</taxon>
        <taxon>Strongyloididae</taxon>
        <taxon>Parastrongyloides</taxon>
    </lineage>
</organism>
<dbReference type="SMART" id="SM00129">
    <property type="entry name" value="KISc"/>
    <property type="match status" value="1"/>
</dbReference>
<dbReference type="InterPro" id="IPR001752">
    <property type="entry name" value="Kinesin_motor_dom"/>
</dbReference>
<dbReference type="GO" id="GO:0016887">
    <property type="term" value="F:ATP hydrolysis activity"/>
    <property type="evidence" value="ECO:0007669"/>
    <property type="project" value="TreeGrafter"/>
</dbReference>
<dbReference type="InterPro" id="IPR027640">
    <property type="entry name" value="Kinesin-like_fam"/>
</dbReference>